<dbReference type="InterPro" id="IPR021842">
    <property type="entry name" value="DUF3435"/>
</dbReference>
<proteinExistence type="predicted"/>
<protein>
    <recommendedName>
        <fullName evidence="5">C2H2-type domain-containing protein</fullName>
    </recommendedName>
</protein>
<feature type="coiled-coil region" evidence="1">
    <location>
        <begin position="188"/>
        <end position="278"/>
    </location>
</feature>
<feature type="non-terminal residue" evidence="3">
    <location>
        <position position="491"/>
    </location>
</feature>
<sequence>MLFHIEGFKKFSKTGPVLDSPENLYSLGVLDGLGQQPLLLKDEILDMFVFCQVERVPTGYQIVLDKKMTASMVGSRMRRGGEITGFDQVTHPYNLRYAGAKEFNNSEEVTDALQNVILQHADIRTFVRHYEVDVDVDVQGIIRKTGSQTPLVRFACSFSASIDPDRPFKLSTQESKSLNKLPVVLARQDKVNKRKQKWEDRKSKLECANMTCQAALGDLEEGALSKHHRRLREKQEVLTEQTMEAKRRYNIALRELRNEKQRQRNRRIRENLKRYRNEQPVIDLERQLAGKLVITKVMDTLEHKGSMAPQHLMVIDTMLTMPGATLEAEYQRRINTINAMTAFCPVEEGRPTPRPSQSRRRPVPDDDEPCPPAKRQQYLAEDETEIALHQAIESVRITSEGQRPRICFLCLGNPNLPLKDRLAKHTTPGSLTRHFLRKHVNPPWPARGVECNVCGMELLEQKADLLNHAETCHGTVVRGPTQGRLASECQN</sequence>
<dbReference type="Proteomes" id="UP001610335">
    <property type="component" value="Unassembled WGS sequence"/>
</dbReference>
<dbReference type="PANTHER" id="PTHR37535">
    <property type="entry name" value="FLUG DOMAIN PROTEIN"/>
    <property type="match status" value="1"/>
</dbReference>
<dbReference type="EMBL" id="JBFXLS010000391">
    <property type="protein sequence ID" value="KAL2810116.1"/>
    <property type="molecule type" value="Genomic_DNA"/>
</dbReference>
<feature type="region of interest" description="Disordered" evidence="2">
    <location>
        <begin position="345"/>
        <end position="373"/>
    </location>
</feature>
<comment type="caution">
    <text evidence="3">The sequence shown here is derived from an EMBL/GenBank/DDBJ whole genome shotgun (WGS) entry which is preliminary data.</text>
</comment>
<evidence type="ECO:0000313" key="3">
    <source>
        <dbReference type="EMBL" id="KAL2810116.1"/>
    </source>
</evidence>
<dbReference type="PANTHER" id="PTHR37535:SF2">
    <property type="entry name" value="FINGER DOMAIN PROTEIN, PUTATIVE (AFU_ORTHOLOGUE AFUA_6G09300)-RELATED"/>
    <property type="match status" value="1"/>
</dbReference>
<evidence type="ECO:0000313" key="4">
    <source>
        <dbReference type="Proteomes" id="UP001610335"/>
    </source>
</evidence>
<organism evidence="3 4">
    <name type="scientific">Aspergillus cavernicola</name>
    <dbReference type="NCBI Taxonomy" id="176166"/>
    <lineage>
        <taxon>Eukaryota</taxon>
        <taxon>Fungi</taxon>
        <taxon>Dikarya</taxon>
        <taxon>Ascomycota</taxon>
        <taxon>Pezizomycotina</taxon>
        <taxon>Eurotiomycetes</taxon>
        <taxon>Eurotiomycetidae</taxon>
        <taxon>Eurotiales</taxon>
        <taxon>Aspergillaceae</taxon>
        <taxon>Aspergillus</taxon>
        <taxon>Aspergillus subgen. Nidulantes</taxon>
    </lineage>
</organism>
<dbReference type="Pfam" id="PF11917">
    <property type="entry name" value="DUF3435"/>
    <property type="match status" value="1"/>
</dbReference>
<gene>
    <name evidence="3" type="ORF">BDW59DRAFT_155642</name>
</gene>
<name>A0ABR4H3Y9_9EURO</name>
<keyword evidence="4" id="KW-1185">Reference proteome</keyword>
<reference evidence="3 4" key="1">
    <citation type="submission" date="2024-07" db="EMBL/GenBank/DDBJ databases">
        <title>Section-level genome sequencing and comparative genomics of Aspergillus sections Usti and Cavernicolus.</title>
        <authorList>
            <consortium name="Lawrence Berkeley National Laboratory"/>
            <person name="Nybo J.L."/>
            <person name="Vesth T.C."/>
            <person name="Theobald S."/>
            <person name="Frisvad J.C."/>
            <person name="Larsen T.O."/>
            <person name="Kjaerboelling I."/>
            <person name="Rothschild-Mancinelli K."/>
            <person name="Lyhne E.K."/>
            <person name="Kogle M.E."/>
            <person name="Barry K."/>
            <person name="Clum A."/>
            <person name="Na H."/>
            <person name="Ledsgaard L."/>
            <person name="Lin J."/>
            <person name="Lipzen A."/>
            <person name="Kuo A."/>
            <person name="Riley R."/>
            <person name="Mondo S."/>
            <person name="LaButti K."/>
            <person name="Haridas S."/>
            <person name="Pangalinan J."/>
            <person name="Salamov A.A."/>
            <person name="Simmons B.A."/>
            <person name="Magnuson J.K."/>
            <person name="Chen J."/>
            <person name="Drula E."/>
            <person name="Henrissat B."/>
            <person name="Wiebenga A."/>
            <person name="Lubbers R.J."/>
            <person name="Gomes A.C."/>
            <person name="Makela M.R."/>
            <person name="Stajich J."/>
            <person name="Grigoriev I.V."/>
            <person name="Mortensen U.H."/>
            <person name="De vries R.P."/>
            <person name="Baker S.E."/>
            <person name="Andersen M.R."/>
        </authorList>
    </citation>
    <scope>NUCLEOTIDE SEQUENCE [LARGE SCALE GENOMIC DNA]</scope>
    <source>
        <strain evidence="3 4">CBS 600.67</strain>
    </source>
</reference>
<accession>A0ABR4H3Y9</accession>
<evidence type="ECO:0000256" key="1">
    <source>
        <dbReference type="SAM" id="Coils"/>
    </source>
</evidence>
<keyword evidence="1" id="KW-0175">Coiled coil</keyword>
<evidence type="ECO:0000256" key="2">
    <source>
        <dbReference type="SAM" id="MobiDB-lite"/>
    </source>
</evidence>
<evidence type="ECO:0008006" key="5">
    <source>
        <dbReference type="Google" id="ProtNLM"/>
    </source>
</evidence>